<dbReference type="WBParaSite" id="ACRNAN_scaffold10581.g25730.t1">
    <property type="protein sequence ID" value="ACRNAN_scaffold10581.g25730.t1"/>
    <property type="gene ID" value="ACRNAN_scaffold10581.g25730"/>
</dbReference>
<dbReference type="Proteomes" id="UP000887540">
    <property type="component" value="Unplaced"/>
</dbReference>
<organism evidence="2 3">
    <name type="scientific">Acrobeloides nanus</name>
    <dbReference type="NCBI Taxonomy" id="290746"/>
    <lineage>
        <taxon>Eukaryota</taxon>
        <taxon>Metazoa</taxon>
        <taxon>Ecdysozoa</taxon>
        <taxon>Nematoda</taxon>
        <taxon>Chromadorea</taxon>
        <taxon>Rhabditida</taxon>
        <taxon>Tylenchina</taxon>
        <taxon>Cephalobomorpha</taxon>
        <taxon>Cephaloboidea</taxon>
        <taxon>Cephalobidae</taxon>
        <taxon>Acrobeloides</taxon>
    </lineage>
</organism>
<evidence type="ECO:0000313" key="3">
    <source>
        <dbReference type="WBParaSite" id="ACRNAN_scaffold10581.g25730.t1"/>
    </source>
</evidence>
<protein>
    <submittedName>
        <fullName evidence="3">Uncharacterized protein</fullName>
    </submittedName>
</protein>
<name>A0A914CHJ4_9BILA</name>
<accession>A0A914CHJ4</accession>
<keyword evidence="2" id="KW-1185">Reference proteome</keyword>
<reference evidence="3" key="1">
    <citation type="submission" date="2022-11" db="UniProtKB">
        <authorList>
            <consortium name="WormBaseParasite"/>
        </authorList>
    </citation>
    <scope>IDENTIFICATION</scope>
</reference>
<dbReference type="PANTHER" id="PTHR38608:SF4">
    <property type="entry name" value="PROTEIN CBG07207"/>
    <property type="match status" value="1"/>
</dbReference>
<dbReference type="PANTHER" id="PTHR38608">
    <property type="entry name" value="PROTEIN CBG07207"/>
    <property type="match status" value="1"/>
</dbReference>
<sequence>MLGMMNAPLDNNPPEFYAENPGSSSNGLFGRKRSIISYLEDGRKLVNGEMENKNKEPQILWSELLTRTYIQKIHNAPRDRQEEK</sequence>
<evidence type="ECO:0000313" key="2">
    <source>
        <dbReference type="Proteomes" id="UP000887540"/>
    </source>
</evidence>
<proteinExistence type="predicted"/>
<evidence type="ECO:0000256" key="1">
    <source>
        <dbReference type="SAM" id="MobiDB-lite"/>
    </source>
</evidence>
<feature type="region of interest" description="Disordered" evidence="1">
    <location>
        <begin position="1"/>
        <end position="24"/>
    </location>
</feature>
<dbReference type="AlphaFoldDB" id="A0A914CHJ4"/>